<accession>A0A4D6M0P9</accession>
<protein>
    <submittedName>
        <fullName evidence="1">Uncharacterized protein</fullName>
    </submittedName>
</protein>
<sequence>MLIKRTSRHPLLLRDALLGLGFCRLRASSKLFSYSISYVRSLSCCARVFGIKGASGRFASYSQPSPRRRGARLSGCVSPERDPSALSEGLGEAVCCLDVWLFLDGETSGATLQWSGRNSMAPVSGCPWWCPICITRIEQLRDEQRYPPQVQASAESDQVIHIRMSRVES</sequence>
<dbReference type="EMBL" id="CP039349">
    <property type="protein sequence ID" value="QCD93654.1"/>
    <property type="molecule type" value="Genomic_DNA"/>
</dbReference>
<name>A0A4D6M0P9_VIGUN</name>
<organism evidence="1 2">
    <name type="scientific">Vigna unguiculata</name>
    <name type="common">Cowpea</name>
    <dbReference type="NCBI Taxonomy" id="3917"/>
    <lineage>
        <taxon>Eukaryota</taxon>
        <taxon>Viridiplantae</taxon>
        <taxon>Streptophyta</taxon>
        <taxon>Embryophyta</taxon>
        <taxon>Tracheophyta</taxon>
        <taxon>Spermatophyta</taxon>
        <taxon>Magnoliopsida</taxon>
        <taxon>eudicotyledons</taxon>
        <taxon>Gunneridae</taxon>
        <taxon>Pentapetalae</taxon>
        <taxon>rosids</taxon>
        <taxon>fabids</taxon>
        <taxon>Fabales</taxon>
        <taxon>Fabaceae</taxon>
        <taxon>Papilionoideae</taxon>
        <taxon>50 kb inversion clade</taxon>
        <taxon>NPAAA clade</taxon>
        <taxon>indigoferoid/millettioid clade</taxon>
        <taxon>Phaseoleae</taxon>
        <taxon>Vigna</taxon>
    </lineage>
</organism>
<proteinExistence type="predicted"/>
<reference evidence="1 2" key="1">
    <citation type="submission" date="2019-04" db="EMBL/GenBank/DDBJ databases">
        <title>An improved genome assembly and genetic linkage map for asparagus bean, Vigna unguiculata ssp. sesquipedialis.</title>
        <authorList>
            <person name="Xia Q."/>
            <person name="Zhang R."/>
            <person name="Dong Y."/>
        </authorList>
    </citation>
    <scope>NUCLEOTIDE SEQUENCE [LARGE SCALE GENOMIC DNA]</scope>
    <source>
        <tissue evidence="1">Leaf</tissue>
    </source>
</reference>
<keyword evidence="2" id="KW-1185">Reference proteome</keyword>
<dbReference type="AlphaFoldDB" id="A0A4D6M0P9"/>
<dbReference type="Proteomes" id="UP000501690">
    <property type="component" value="Linkage Group LG5"/>
</dbReference>
<gene>
    <name evidence="1" type="ORF">DEO72_LG5g1730</name>
</gene>
<evidence type="ECO:0000313" key="2">
    <source>
        <dbReference type="Proteomes" id="UP000501690"/>
    </source>
</evidence>
<evidence type="ECO:0000313" key="1">
    <source>
        <dbReference type="EMBL" id="QCD93654.1"/>
    </source>
</evidence>